<keyword evidence="2" id="KW-1185">Reference proteome</keyword>
<name>A0ACB9LN01_9MYRT</name>
<dbReference type="EMBL" id="CM042890">
    <property type="protein sequence ID" value="KAI4312049.1"/>
    <property type="molecule type" value="Genomic_DNA"/>
</dbReference>
<protein>
    <submittedName>
        <fullName evidence="1">Uncharacterized protein</fullName>
    </submittedName>
</protein>
<gene>
    <name evidence="1" type="ORF">MLD38_036905</name>
</gene>
<reference evidence="2" key="1">
    <citation type="journal article" date="2023" name="Front. Plant Sci.">
        <title>Chromosomal-level genome assembly of Melastoma candidum provides insights into trichome evolution.</title>
        <authorList>
            <person name="Zhong Y."/>
            <person name="Wu W."/>
            <person name="Sun C."/>
            <person name="Zou P."/>
            <person name="Liu Y."/>
            <person name="Dai S."/>
            <person name="Zhou R."/>
        </authorList>
    </citation>
    <scope>NUCLEOTIDE SEQUENCE [LARGE SCALE GENOMIC DNA]</scope>
</reference>
<comment type="caution">
    <text evidence="1">The sequence shown here is derived from an EMBL/GenBank/DDBJ whole genome shotgun (WGS) entry which is preliminary data.</text>
</comment>
<evidence type="ECO:0000313" key="1">
    <source>
        <dbReference type="EMBL" id="KAI4312049.1"/>
    </source>
</evidence>
<accession>A0ACB9LN01</accession>
<evidence type="ECO:0000313" key="2">
    <source>
        <dbReference type="Proteomes" id="UP001057402"/>
    </source>
</evidence>
<organism evidence="1 2">
    <name type="scientific">Melastoma candidum</name>
    <dbReference type="NCBI Taxonomy" id="119954"/>
    <lineage>
        <taxon>Eukaryota</taxon>
        <taxon>Viridiplantae</taxon>
        <taxon>Streptophyta</taxon>
        <taxon>Embryophyta</taxon>
        <taxon>Tracheophyta</taxon>
        <taxon>Spermatophyta</taxon>
        <taxon>Magnoliopsida</taxon>
        <taxon>eudicotyledons</taxon>
        <taxon>Gunneridae</taxon>
        <taxon>Pentapetalae</taxon>
        <taxon>rosids</taxon>
        <taxon>malvids</taxon>
        <taxon>Myrtales</taxon>
        <taxon>Melastomataceae</taxon>
        <taxon>Melastomatoideae</taxon>
        <taxon>Melastomateae</taxon>
        <taxon>Melastoma</taxon>
    </lineage>
</organism>
<proteinExistence type="predicted"/>
<sequence>MLVLLQIVAFLFISFFSVRVVNSQEQLCLNNSNYTADDSFQYYLDSLLDSVATTKSSTLNDDGLFNASVNVPQSLEVVEVMGYCRGDQTPNACRSCLNTAAFQIRQMCPRYKQAVLFRDECTLKYSNGSMYGVVSDAHFWYRDCAPETNWDVFKQLLDDLGSQAASGVTIKNYSNRGG</sequence>
<dbReference type="Proteomes" id="UP001057402">
    <property type="component" value="Chromosome 11"/>
</dbReference>